<dbReference type="GO" id="GO:0003677">
    <property type="term" value="F:DNA binding"/>
    <property type="evidence" value="ECO:0007669"/>
    <property type="project" value="UniProtKB-UniRule"/>
</dbReference>
<feature type="domain" description="HTH tetR-type" evidence="3">
    <location>
        <begin position="13"/>
        <end position="73"/>
    </location>
</feature>
<dbReference type="KEGG" id="scor:J3U87_32460"/>
<sequence>MTSQPVDKKRGTAERRSAILAAARTLFSSQGYEKTTMQQVVREAGTSIGNCYFYFNNKEALLRALVEEITHEIKVDAEKAVARMDGAVVPRLAVSLHILFAKVLENSAISRLILLGLAQPTLREATFAYYTAALLRFFEEHPNLLPEMDSELLVEAWLGGCAAVLEAAVTGDIDRDPHEISRFLVGWNLRASGVASADVDAGLAALDRFVAEHA</sequence>
<name>A0A8A4TMJ0_SULCO</name>
<organism evidence="4 5">
    <name type="scientific">Sulfidibacter corallicola</name>
    <dbReference type="NCBI Taxonomy" id="2818388"/>
    <lineage>
        <taxon>Bacteria</taxon>
        <taxon>Pseudomonadati</taxon>
        <taxon>Acidobacteriota</taxon>
        <taxon>Holophagae</taxon>
        <taxon>Acanthopleuribacterales</taxon>
        <taxon>Acanthopleuribacteraceae</taxon>
        <taxon>Sulfidibacter</taxon>
    </lineage>
</organism>
<evidence type="ECO:0000313" key="5">
    <source>
        <dbReference type="Proteomes" id="UP000663929"/>
    </source>
</evidence>
<dbReference type="EMBL" id="CP071793">
    <property type="protein sequence ID" value="QTD50322.1"/>
    <property type="molecule type" value="Genomic_DNA"/>
</dbReference>
<dbReference type="RefSeq" id="WP_237379952.1">
    <property type="nucleotide sequence ID" value="NZ_CP071793.1"/>
</dbReference>
<dbReference type="PANTHER" id="PTHR43479:SF11">
    <property type="entry name" value="ACREF_ENVCD OPERON REPRESSOR-RELATED"/>
    <property type="match status" value="1"/>
</dbReference>
<feature type="DNA-binding region" description="H-T-H motif" evidence="2">
    <location>
        <begin position="36"/>
        <end position="55"/>
    </location>
</feature>
<evidence type="ECO:0000259" key="3">
    <source>
        <dbReference type="PROSITE" id="PS50977"/>
    </source>
</evidence>
<dbReference type="PRINTS" id="PR00455">
    <property type="entry name" value="HTHTETR"/>
</dbReference>
<keyword evidence="5" id="KW-1185">Reference proteome</keyword>
<dbReference type="InterPro" id="IPR001647">
    <property type="entry name" value="HTH_TetR"/>
</dbReference>
<evidence type="ECO:0000256" key="2">
    <source>
        <dbReference type="PROSITE-ProRule" id="PRU00335"/>
    </source>
</evidence>
<accession>A0A8A4TMJ0</accession>
<dbReference type="PANTHER" id="PTHR43479">
    <property type="entry name" value="ACREF/ENVCD OPERON REPRESSOR-RELATED"/>
    <property type="match status" value="1"/>
</dbReference>
<dbReference type="PROSITE" id="PS50977">
    <property type="entry name" value="HTH_TETR_2"/>
    <property type="match status" value="1"/>
</dbReference>
<dbReference type="Proteomes" id="UP000663929">
    <property type="component" value="Chromosome"/>
</dbReference>
<protein>
    <submittedName>
        <fullName evidence="4">TetR/AcrR family transcriptional regulator</fullName>
    </submittedName>
</protein>
<dbReference type="Gene3D" id="1.10.357.10">
    <property type="entry name" value="Tetracycline Repressor, domain 2"/>
    <property type="match status" value="1"/>
</dbReference>
<dbReference type="InterPro" id="IPR009057">
    <property type="entry name" value="Homeodomain-like_sf"/>
</dbReference>
<dbReference type="SUPFAM" id="SSF46689">
    <property type="entry name" value="Homeodomain-like"/>
    <property type="match status" value="1"/>
</dbReference>
<keyword evidence="1 2" id="KW-0238">DNA-binding</keyword>
<reference evidence="4" key="1">
    <citation type="submission" date="2021-03" db="EMBL/GenBank/DDBJ databases">
        <title>Acanthopleuribacteraceae sp. M133.</title>
        <authorList>
            <person name="Wang G."/>
        </authorList>
    </citation>
    <scope>NUCLEOTIDE SEQUENCE</scope>
    <source>
        <strain evidence="4">M133</strain>
    </source>
</reference>
<evidence type="ECO:0000313" key="4">
    <source>
        <dbReference type="EMBL" id="QTD50322.1"/>
    </source>
</evidence>
<gene>
    <name evidence="4" type="ORF">J3U87_32460</name>
</gene>
<evidence type="ECO:0000256" key="1">
    <source>
        <dbReference type="ARBA" id="ARBA00023125"/>
    </source>
</evidence>
<dbReference type="AlphaFoldDB" id="A0A8A4TMJ0"/>
<proteinExistence type="predicted"/>
<dbReference type="Pfam" id="PF00440">
    <property type="entry name" value="TetR_N"/>
    <property type="match status" value="1"/>
</dbReference>
<dbReference type="InterPro" id="IPR050624">
    <property type="entry name" value="HTH-type_Tx_Regulator"/>
</dbReference>